<keyword evidence="3" id="KW-1185">Reference proteome</keyword>
<feature type="transmembrane region" description="Helical" evidence="1">
    <location>
        <begin position="12"/>
        <end position="31"/>
    </location>
</feature>
<evidence type="ECO:0000313" key="3">
    <source>
        <dbReference type="Proteomes" id="UP001623852"/>
    </source>
</evidence>
<feature type="transmembrane region" description="Helical" evidence="1">
    <location>
        <begin position="106"/>
        <end position="126"/>
    </location>
</feature>
<protein>
    <submittedName>
        <fullName evidence="2">Pr6Pr family membrane protein</fullName>
    </submittedName>
</protein>
<accession>A0ABZ2U9V6</accession>
<keyword evidence="1" id="KW-0812">Transmembrane</keyword>
<feature type="transmembrane region" description="Helical" evidence="1">
    <location>
        <begin position="138"/>
        <end position="158"/>
    </location>
</feature>
<sequence>MNSKNRKSNTQIFYASITAFFAWFAIIFQFYLTKGSIANFFSYFTILSNLLIALSLTFSIFLPKTKIGEFFSSLSVQTAIALYIFIVALVYNTVLRGILIVTGWRLIADNILHVLNPVLYILYWLRYSEKEKLSWKDGVYWAIFPFFYLIYSLIRGVITNWYPYPFLNVVQIGYKTVLMNVGVMIIVFFIIGLLLIILNNKLKKNNDSQDI</sequence>
<feature type="transmembrane region" description="Helical" evidence="1">
    <location>
        <begin position="37"/>
        <end position="62"/>
    </location>
</feature>
<evidence type="ECO:0000313" key="2">
    <source>
        <dbReference type="EMBL" id="WYZ17923.1"/>
    </source>
</evidence>
<gene>
    <name evidence="2" type="ORF">AABD74_12210</name>
</gene>
<evidence type="ECO:0000256" key="1">
    <source>
        <dbReference type="SAM" id="Phobius"/>
    </source>
</evidence>
<dbReference type="InterPro" id="IPR049713">
    <property type="entry name" value="Pr6Pr-like"/>
</dbReference>
<dbReference type="EMBL" id="CP150845">
    <property type="protein sequence ID" value="WYZ17923.1"/>
    <property type="molecule type" value="Genomic_DNA"/>
</dbReference>
<feature type="transmembrane region" description="Helical" evidence="1">
    <location>
        <begin position="74"/>
        <end position="94"/>
    </location>
</feature>
<dbReference type="Proteomes" id="UP001623852">
    <property type="component" value="Chromosome"/>
</dbReference>
<proteinExistence type="predicted"/>
<feature type="transmembrane region" description="Helical" evidence="1">
    <location>
        <begin position="178"/>
        <end position="198"/>
    </location>
</feature>
<keyword evidence="1" id="KW-1133">Transmembrane helix</keyword>
<name>A0ABZ2U9V6_9FLAO</name>
<reference evidence="2 3" key="1">
    <citation type="submission" date="2024-03" db="EMBL/GenBank/DDBJ databases">
        <title>Flavobacterium soyae.</title>
        <authorList>
            <person name="Zheng W."/>
        </authorList>
    </citation>
    <scope>NUCLEOTIDE SEQUENCE [LARGE SCALE GENOMIC DNA]</scope>
    <source>
        <strain evidence="2 3">55</strain>
    </source>
</reference>
<keyword evidence="1" id="KW-0472">Membrane</keyword>
<dbReference type="RefSeq" id="WP_406843046.1">
    <property type="nucleotide sequence ID" value="NZ_CP150845.1"/>
</dbReference>
<organism evidence="2 3">
    <name type="scientific">Flavobacterium soyae</name>
    <dbReference type="NCBI Taxonomy" id="2903098"/>
    <lineage>
        <taxon>Bacteria</taxon>
        <taxon>Pseudomonadati</taxon>
        <taxon>Bacteroidota</taxon>
        <taxon>Flavobacteriia</taxon>
        <taxon>Flavobacteriales</taxon>
        <taxon>Flavobacteriaceae</taxon>
        <taxon>Flavobacterium</taxon>
    </lineage>
</organism>
<dbReference type="NCBIfam" id="NF038065">
    <property type="entry name" value="Pr6Pr"/>
    <property type="match status" value="1"/>
</dbReference>